<feature type="transmembrane region" description="Helical" evidence="5">
    <location>
        <begin position="82"/>
        <end position="107"/>
    </location>
</feature>
<keyword evidence="4 5" id="KW-0472">Membrane</keyword>
<feature type="transmembrane region" description="Helical" evidence="5">
    <location>
        <begin position="20"/>
        <end position="41"/>
    </location>
</feature>
<dbReference type="EMBL" id="JAMTCO010000016">
    <property type="protein sequence ID" value="MCP2273348.1"/>
    <property type="molecule type" value="Genomic_DNA"/>
</dbReference>
<proteinExistence type="predicted"/>
<reference evidence="7 8" key="1">
    <citation type="submission" date="2022-06" db="EMBL/GenBank/DDBJ databases">
        <title>Genomic Encyclopedia of Archaeal and Bacterial Type Strains, Phase II (KMG-II): from individual species to whole genera.</title>
        <authorList>
            <person name="Goeker M."/>
        </authorList>
    </citation>
    <scope>NUCLEOTIDE SEQUENCE [LARGE SCALE GENOMIC DNA]</scope>
    <source>
        <strain evidence="7 8">DSM 44255</strain>
    </source>
</reference>
<keyword evidence="3 5" id="KW-1133">Transmembrane helix</keyword>
<evidence type="ECO:0000256" key="4">
    <source>
        <dbReference type="ARBA" id="ARBA00023136"/>
    </source>
</evidence>
<sequence>MALRLARVLGQNVRVRFTRYTVASLVATGISQLVLFVLYGWGVFGALVASTVAFAVGAVPHFVMIRWWAWGQRGMPRLTRQVVGYLVVTVLGGLVSVLLTAAADWLVGPLVADRAARTLVLNVTYVLSGLPVFVAKYAFLDRVFGQDAYEETNSTSVRAANPVAPGTTSA</sequence>
<evidence type="ECO:0000259" key="6">
    <source>
        <dbReference type="Pfam" id="PF04138"/>
    </source>
</evidence>
<evidence type="ECO:0000313" key="7">
    <source>
        <dbReference type="EMBL" id="MCP2273348.1"/>
    </source>
</evidence>
<dbReference type="Proteomes" id="UP001205185">
    <property type="component" value="Unassembled WGS sequence"/>
</dbReference>
<evidence type="ECO:0000256" key="5">
    <source>
        <dbReference type="SAM" id="Phobius"/>
    </source>
</evidence>
<dbReference type="Pfam" id="PF04138">
    <property type="entry name" value="GtrA_DPMS_TM"/>
    <property type="match status" value="1"/>
</dbReference>
<evidence type="ECO:0000256" key="3">
    <source>
        <dbReference type="ARBA" id="ARBA00022989"/>
    </source>
</evidence>
<gene>
    <name evidence="7" type="ORF">LV75_005877</name>
</gene>
<feature type="transmembrane region" description="Helical" evidence="5">
    <location>
        <begin position="47"/>
        <end position="70"/>
    </location>
</feature>
<evidence type="ECO:0000256" key="2">
    <source>
        <dbReference type="ARBA" id="ARBA00022692"/>
    </source>
</evidence>
<protein>
    <submittedName>
        <fullName evidence="7">GtrA-like protein</fullName>
    </submittedName>
</protein>
<accession>A0ABT1ILF1</accession>
<evidence type="ECO:0000256" key="1">
    <source>
        <dbReference type="ARBA" id="ARBA00004141"/>
    </source>
</evidence>
<comment type="caution">
    <text evidence="7">The sequence shown here is derived from an EMBL/GenBank/DDBJ whole genome shotgun (WGS) entry which is preliminary data.</text>
</comment>
<name>A0ABT1ILF1_9PSEU</name>
<keyword evidence="8" id="KW-1185">Reference proteome</keyword>
<feature type="domain" description="GtrA/DPMS transmembrane" evidence="6">
    <location>
        <begin position="19"/>
        <end position="133"/>
    </location>
</feature>
<keyword evidence="2 5" id="KW-0812">Transmembrane</keyword>
<evidence type="ECO:0000313" key="8">
    <source>
        <dbReference type="Proteomes" id="UP001205185"/>
    </source>
</evidence>
<comment type="subcellular location">
    <subcellularLocation>
        <location evidence="1">Membrane</location>
        <topology evidence="1">Multi-pass membrane protein</topology>
    </subcellularLocation>
</comment>
<dbReference type="InterPro" id="IPR007267">
    <property type="entry name" value="GtrA_DPMS_TM"/>
</dbReference>
<feature type="transmembrane region" description="Helical" evidence="5">
    <location>
        <begin position="119"/>
        <end position="139"/>
    </location>
</feature>
<organism evidence="7 8">
    <name type="scientific">Actinokineospora diospyrosa</name>
    <dbReference type="NCBI Taxonomy" id="103728"/>
    <lineage>
        <taxon>Bacteria</taxon>
        <taxon>Bacillati</taxon>
        <taxon>Actinomycetota</taxon>
        <taxon>Actinomycetes</taxon>
        <taxon>Pseudonocardiales</taxon>
        <taxon>Pseudonocardiaceae</taxon>
        <taxon>Actinokineospora</taxon>
    </lineage>
</organism>